<feature type="region of interest" description="Disordered" evidence="1">
    <location>
        <begin position="508"/>
        <end position="562"/>
    </location>
</feature>
<feature type="region of interest" description="Disordered" evidence="1">
    <location>
        <begin position="203"/>
        <end position="307"/>
    </location>
</feature>
<feature type="compositionally biased region" description="Pro residues" evidence="1">
    <location>
        <begin position="275"/>
        <end position="297"/>
    </location>
</feature>
<gene>
    <name evidence="2" type="ORF">BT96DRAFT_1013695</name>
</gene>
<feature type="compositionally biased region" description="Acidic residues" evidence="1">
    <location>
        <begin position="406"/>
        <end position="420"/>
    </location>
</feature>
<evidence type="ECO:0000256" key="1">
    <source>
        <dbReference type="SAM" id="MobiDB-lite"/>
    </source>
</evidence>
<dbReference type="OrthoDB" id="3194584at2759"/>
<protein>
    <submittedName>
        <fullName evidence="2">Uncharacterized protein</fullName>
    </submittedName>
</protein>
<dbReference type="Gene3D" id="1.10.10.60">
    <property type="entry name" value="Homeodomain-like"/>
    <property type="match status" value="1"/>
</dbReference>
<feature type="region of interest" description="Disordered" evidence="1">
    <location>
        <begin position="15"/>
        <end position="59"/>
    </location>
</feature>
<feature type="compositionally biased region" description="Acidic residues" evidence="1">
    <location>
        <begin position="372"/>
        <end position="392"/>
    </location>
</feature>
<dbReference type="AlphaFoldDB" id="A0A6A4IE21"/>
<evidence type="ECO:0000313" key="2">
    <source>
        <dbReference type="EMBL" id="KAE9408240.1"/>
    </source>
</evidence>
<feature type="compositionally biased region" description="Low complexity" evidence="1">
    <location>
        <begin position="235"/>
        <end position="254"/>
    </location>
</feature>
<feature type="region of interest" description="Disordered" evidence="1">
    <location>
        <begin position="372"/>
        <end position="440"/>
    </location>
</feature>
<feature type="compositionally biased region" description="Polar residues" evidence="1">
    <location>
        <begin position="22"/>
        <end position="59"/>
    </location>
</feature>
<evidence type="ECO:0000313" key="3">
    <source>
        <dbReference type="Proteomes" id="UP000799118"/>
    </source>
</evidence>
<dbReference type="Proteomes" id="UP000799118">
    <property type="component" value="Unassembled WGS sequence"/>
</dbReference>
<dbReference type="EMBL" id="ML769392">
    <property type="protein sequence ID" value="KAE9408240.1"/>
    <property type="molecule type" value="Genomic_DNA"/>
</dbReference>
<accession>A0A6A4IE21</accession>
<sequence length="562" mass="62674">MNNGYNPELLQQQNHGIHPANFPSTSSNPFPDFSAQQMNGSANMNSQMRPHSQSPAQMQNSSFNPIAQWGQHAAMLPQHQWPIQSQFMQNGMNAVMNGMHNMPMNMNMNIPAFNMPMFPQMLNDALALSQSPVAGEHDERLLIDTLVDATTRKENYRNAMNKMHGRNGHSASLWKDFYLEHRDRIDALVSQALKDKPSIIKAAKKPTLDSFHPEPSPPSSPAEARKRNSSSRPMKASASRSSFPNSSSPLFPSKNGRRSTINSLTTHTASYNSRLPPPNAEIKIPDPPSRSPSPPTKIVPHKGRGNKFTDEDKEFFIKFISWRLKCDPSLTRNALCDQLAEKAPHHSLQSWFSYWSNNHDLPDKILAAAYGEEAEDEDTDDESSLTEEEEIEPPSRRQPKYKAESSSEEEDQDAEGDDDHGDGHNNFTLPSFDESAMGHAGGAFTDADLALTSRYVASFDDFVSAPFGKKWAPWGLRHPQRSAKSWAEYYRKNERDILALAKKIKKAGAARGISPKRESSEHANLAWASSPDASGPPKAKRKFVPDDQDSDTGSRPKMGKNE</sequence>
<organism evidence="2 3">
    <name type="scientific">Gymnopus androsaceus JB14</name>
    <dbReference type="NCBI Taxonomy" id="1447944"/>
    <lineage>
        <taxon>Eukaryota</taxon>
        <taxon>Fungi</taxon>
        <taxon>Dikarya</taxon>
        <taxon>Basidiomycota</taxon>
        <taxon>Agaricomycotina</taxon>
        <taxon>Agaricomycetes</taxon>
        <taxon>Agaricomycetidae</taxon>
        <taxon>Agaricales</taxon>
        <taxon>Marasmiineae</taxon>
        <taxon>Omphalotaceae</taxon>
        <taxon>Gymnopus</taxon>
    </lineage>
</organism>
<proteinExistence type="predicted"/>
<name>A0A6A4IE21_9AGAR</name>
<feature type="compositionally biased region" description="Polar residues" evidence="1">
    <location>
        <begin position="258"/>
        <end position="273"/>
    </location>
</feature>
<reference evidence="2" key="1">
    <citation type="journal article" date="2019" name="Environ. Microbiol.">
        <title>Fungal ecological strategies reflected in gene transcription - a case study of two litter decomposers.</title>
        <authorList>
            <person name="Barbi F."/>
            <person name="Kohler A."/>
            <person name="Barry K."/>
            <person name="Baskaran P."/>
            <person name="Daum C."/>
            <person name="Fauchery L."/>
            <person name="Ihrmark K."/>
            <person name="Kuo A."/>
            <person name="LaButti K."/>
            <person name="Lipzen A."/>
            <person name="Morin E."/>
            <person name="Grigoriev I.V."/>
            <person name="Henrissat B."/>
            <person name="Lindahl B."/>
            <person name="Martin F."/>
        </authorList>
    </citation>
    <scope>NUCLEOTIDE SEQUENCE</scope>
    <source>
        <strain evidence="2">JB14</strain>
    </source>
</reference>
<keyword evidence="3" id="KW-1185">Reference proteome</keyword>